<gene>
    <name evidence="2" type="ORF">AAG570_006772</name>
</gene>
<protein>
    <submittedName>
        <fullName evidence="2">Uncharacterized protein</fullName>
    </submittedName>
</protein>
<keyword evidence="3" id="KW-1185">Reference proteome</keyword>
<evidence type="ECO:0000313" key="2">
    <source>
        <dbReference type="EMBL" id="KAL1139795.1"/>
    </source>
</evidence>
<name>A0ABD0YVA9_9HEMI</name>
<evidence type="ECO:0000313" key="3">
    <source>
        <dbReference type="Proteomes" id="UP001558652"/>
    </source>
</evidence>
<evidence type="ECO:0000256" key="1">
    <source>
        <dbReference type="SAM" id="MobiDB-lite"/>
    </source>
</evidence>
<feature type="region of interest" description="Disordered" evidence="1">
    <location>
        <begin position="204"/>
        <end position="233"/>
    </location>
</feature>
<comment type="caution">
    <text evidence="2">The sequence shown here is derived from an EMBL/GenBank/DDBJ whole genome shotgun (WGS) entry which is preliminary data.</text>
</comment>
<sequence>MEFKRRYMFYKNRKQETMEIVFFKNMFRRLDAVLSVERMNENKKQEMTEIGHINCSPKARGGCENAEEFFKAGGHKQQLKRADCGRHSAVITFRKTLNVSNNHNSLGPDRENGGPKISKNGNIFTLQEAEKCVPCSLHVNLWAATTEAKVASERSPKPLWLNNNEGDKMPMLVTPYRAEPNSNQPQPLDFSVKQTSAYSRHFLHSSNSETSEDEGVGPPHRSPASSGCQLTGPLPVLATSGLGSQLARRQRQLGSGRRFKRRFACTNSCQRQAVPSKDVKLSFREACLPRAPDIDP</sequence>
<dbReference type="AlphaFoldDB" id="A0ABD0YVA9"/>
<accession>A0ABD0YVA9</accession>
<proteinExistence type="predicted"/>
<dbReference type="Proteomes" id="UP001558652">
    <property type="component" value="Unassembled WGS sequence"/>
</dbReference>
<dbReference type="EMBL" id="JBFDAA010000002">
    <property type="protein sequence ID" value="KAL1139795.1"/>
    <property type="molecule type" value="Genomic_DNA"/>
</dbReference>
<organism evidence="2 3">
    <name type="scientific">Ranatra chinensis</name>
    <dbReference type="NCBI Taxonomy" id="642074"/>
    <lineage>
        <taxon>Eukaryota</taxon>
        <taxon>Metazoa</taxon>
        <taxon>Ecdysozoa</taxon>
        <taxon>Arthropoda</taxon>
        <taxon>Hexapoda</taxon>
        <taxon>Insecta</taxon>
        <taxon>Pterygota</taxon>
        <taxon>Neoptera</taxon>
        <taxon>Paraneoptera</taxon>
        <taxon>Hemiptera</taxon>
        <taxon>Heteroptera</taxon>
        <taxon>Panheteroptera</taxon>
        <taxon>Nepomorpha</taxon>
        <taxon>Nepidae</taxon>
        <taxon>Ranatrinae</taxon>
        <taxon>Ranatra</taxon>
    </lineage>
</organism>
<reference evidence="2 3" key="1">
    <citation type="submission" date="2024-07" db="EMBL/GenBank/DDBJ databases">
        <title>Chromosome-level genome assembly of the water stick insect Ranatra chinensis (Heteroptera: Nepidae).</title>
        <authorList>
            <person name="Liu X."/>
        </authorList>
    </citation>
    <scope>NUCLEOTIDE SEQUENCE [LARGE SCALE GENOMIC DNA]</scope>
    <source>
        <strain evidence="2">Cailab_2021Rc</strain>
        <tissue evidence="2">Muscle</tissue>
    </source>
</reference>